<proteinExistence type="predicted"/>
<evidence type="ECO:0000313" key="3">
    <source>
        <dbReference type="Proteomes" id="UP000275078"/>
    </source>
</evidence>
<accession>A0A3N4HFM1</accession>
<name>A0A3N4HFM1_ASCIM</name>
<sequence>MYILNIATLGYLAFIIPTLLTASPIMWGYESSLIAAKPSKEPLEYEYIPPTIPDIWHIFAPAKLKLYTQKLKQLNRLANDNGRDYHSFMAEAEKREKADNPDFRGHLTPLDTLCPLAVFRAAERGGREHIGREYHWSRFDINPQTGKAPTPQEESSRRCRLAISDMKQRETEKAMTLRGCRGSYYALRRKPWKRLVEPPLILENAPALRLFDEEGTRVPIKLEDWKPLESVQRVAGGSDLLLLDPSHIPLDLNLKAGSKTGRRQMVLQKGKRYHG</sequence>
<keyword evidence="1" id="KW-1133">Transmembrane helix</keyword>
<keyword evidence="3" id="KW-1185">Reference proteome</keyword>
<organism evidence="2 3">
    <name type="scientific">Ascobolus immersus RN42</name>
    <dbReference type="NCBI Taxonomy" id="1160509"/>
    <lineage>
        <taxon>Eukaryota</taxon>
        <taxon>Fungi</taxon>
        <taxon>Dikarya</taxon>
        <taxon>Ascomycota</taxon>
        <taxon>Pezizomycotina</taxon>
        <taxon>Pezizomycetes</taxon>
        <taxon>Pezizales</taxon>
        <taxon>Ascobolaceae</taxon>
        <taxon>Ascobolus</taxon>
    </lineage>
</organism>
<feature type="transmembrane region" description="Helical" evidence="1">
    <location>
        <begin position="6"/>
        <end position="29"/>
    </location>
</feature>
<dbReference type="AlphaFoldDB" id="A0A3N4HFM1"/>
<evidence type="ECO:0000256" key="1">
    <source>
        <dbReference type="SAM" id="Phobius"/>
    </source>
</evidence>
<evidence type="ECO:0000313" key="2">
    <source>
        <dbReference type="EMBL" id="RPA72933.1"/>
    </source>
</evidence>
<keyword evidence="1" id="KW-0812">Transmembrane</keyword>
<dbReference type="Proteomes" id="UP000275078">
    <property type="component" value="Unassembled WGS sequence"/>
</dbReference>
<keyword evidence="1" id="KW-0472">Membrane</keyword>
<protein>
    <submittedName>
        <fullName evidence="2">Uncharacterized protein</fullName>
    </submittedName>
</protein>
<reference evidence="2 3" key="1">
    <citation type="journal article" date="2018" name="Nat. Ecol. Evol.">
        <title>Pezizomycetes genomes reveal the molecular basis of ectomycorrhizal truffle lifestyle.</title>
        <authorList>
            <person name="Murat C."/>
            <person name="Payen T."/>
            <person name="Noel B."/>
            <person name="Kuo A."/>
            <person name="Morin E."/>
            <person name="Chen J."/>
            <person name="Kohler A."/>
            <person name="Krizsan K."/>
            <person name="Balestrini R."/>
            <person name="Da Silva C."/>
            <person name="Montanini B."/>
            <person name="Hainaut M."/>
            <person name="Levati E."/>
            <person name="Barry K.W."/>
            <person name="Belfiori B."/>
            <person name="Cichocki N."/>
            <person name="Clum A."/>
            <person name="Dockter R.B."/>
            <person name="Fauchery L."/>
            <person name="Guy J."/>
            <person name="Iotti M."/>
            <person name="Le Tacon F."/>
            <person name="Lindquist E.A."/>
            <person name="Lipzen A."/>
            <person name="Malagnac F."/>
            <person name="Mello A."/>
            <person name="Molinier V."/>
            <person name="Miyauchi S."/>
            <person name="Poulain J."/>
            <person name="Riccioni C."/>
            <person name="Rubini A."/>
            <person name="Sitrit Y."/>
            <person name="Splivallo R."/>
            <person name="Traeger S."/>
            <person name="Wang M."/>
            <person name="Zifcakova L."/>
            <person name="Wipf D."/>
            <person name="Zambonelli A."/>
            <person name="Paolocci F."/>
            <person name="Nowrousian M."/>
            <person name="Ottonello S."/>
            <person name="Baldrian P."/>
            <person name="Spatafora J.W."/>
            <person name="Henrissat B."/>
            <person name="Nagy L.G."/>
            <person name="Aury J.M."/>
            <person name="Wincker P."/>
            <person name="Grigoriev I.V."/>
            <person name="Bonfante P."/>
            <person name="Martin F.M."/>
        </authorList>
    </citation>
    <scope>NUCLEOTIDE SEQUENCE [LARGE SCALE GENOMIC DNA]</scope>
    <source>
        <strain evidence="2 3">RN42</strain>
    </source>
</reference>
<dbReference type="EMBL" id="ML119839">
    <property type="protein sequence ID" value="RPA72933.1"/>
    <property type="molecule type" value="Genomic_DNA"/>
</dbReference>
<gene>
    <name evidence="2" type="ORF">BJ508DRAFT_334533</name>
</gene>